<dbReference type="RefSeq" id="WP_212657492.1">
    <property type="nucleotide sequence ID" value="NZ_JAGXTP010000001.1"/>
</dbReference>
<proteinExistence type="predicted"/>
<dbReference type="Gene3D" id="2.60.40.2420">
    <property type="match status" value="1"/>
</dbReference>
<keyword evidence="3" id="KW-1185">Reference proteome</keyword>
<dbReference type="NCBIfam" id="NF041112">
    <property type="entry name" value="chap_CsgH_alph"/>
    <property type="match status" value="1"/>
</dbReference>
<feature type="domain" description="CsgH-like" evidence="1">
    <location>
        <begin position="33"/>
        <end position="119"/>
    </location>
</feature>
<dbReference type="InterPro" id="IPR053722">
    <property type="entry name" value="Curli_assembly_CsgC/AgfC"/>
</dbReference>
<organism evidence="2 3">
    <name type="scientific">Devosia litorisediminis</name>
    <dbReference type="NCBI Taxonomy" id="2829817"/>
    <lineage>
        <taxon>Bacteria</taxon>
        <taxon>Pseudomonadati</taxon>
        <taxon>Pseudomonadota</taxon>
        <taxon>Alphaproteobacteria</taxon>
        <taxon>Hyphomicrobiales</taxon>
        <taxon>Devosiaceae</taxon>
        <taxon>Devosia</taxon>
    </lineage>
</organism>
<dbReference type="EMBL" id="JAGXTP010000001">
    <property type="protein sequence ID" value="MBS3847903.1"/>
    <property type="molecule type" value="Genomic_DNA"/>
</dbReference>
<dbReference type="Pfam" id="PF21112">
    <property type="entry name" value="CsgH"/>
    <property type="match status" value="1"/>
</dbReference>
<dbReference type="InterPro" id="IPR048632">
    <property type="entry name" value="CsgH-like"/>
</dbReference>
<sequence>MTQLTRTLPLFFGVGIVAIAASVGMASSDTNSLRCDIAEQNQNGMRTITGSVFSPQDVSGEYRFAIRSASNGNSSNISQGGAFSALANEAVSVGQMMINADARYSVDFSIIVGGQTVACTQNGARFT</sequence>
<reference evidence="2" key="1">
    <citation type="submission" date="2021-04" db="EMBL/GenBank/DDBJ databases">
        <title>Devosia litorisediminis sp. nov., isolated from a sand dune.</title>
        <authorList>
            <person name="Park S."/>
            <person name="Yoon J.-H."/>
        </authorList>
    </citation>
    <scope>NUCLEOTIDE SEQUENCE</scope>
    <source>
        <strain evidence="2">BSSL-BM10</strain>
    </source>
</reference>
<protein>
    <recommendedName>
        <fullName evidence="1">CsgH-like domain-containing protein</fullName>
    </recommendedName>
</protein>
<evidence type="ECO:0000259" key="1">
    <source>
        <dbReference type="Pfam" id="PF21112"/>
    </source>
</evidence>
<evidence type="ECO:0000313" key="3">
    <source>
        <dbReference type="Proteomes" id="UP000678281"/>
    </source>
</evidence>
<dbReference type="AlphaFoldDB" id="A0A942E478"/>
<accession>A0A942E478</accession>
<evidence type="ECO:0000313" key="2">
    <source>
        <dbReference type="EMBL" id="MBS3847903.1"/>
    </source>
</evidence>
<name>A0A942E478_9HYPH</name>
<dbReference type="Proteomes" id="UP000678281">
    <property type="component" value="Unassembled WGS sequence"/>
</dbReference>
<dbReference type="InterPro" id="IPR047726">
    <property type="entry name" value="CsgH_dom"/>
</dbReference>
<gene>
    <name evidence="2" type="ORF">KD146_04245</name>
</gene>
<comment type="caution">
    <text evidence="2">The sequence shown here is derived from an EMBL/GenBank/DDBJ whole genome shotgun (WGS) entry which is preliminary data.</text>
</comment>